<dbReference type="PROSITE" id="PS00012">
    <property type="entry name" value="PHOSPHOPANTETHEINE"/>
    <property type="match status" value="2"/>
</dbReference>
<evidence type="ECO:0000256" key="1">
    <source>
        <dbReference type="ARBA" id="ARBA00001957"/>
    </source>
</evidence>
<dbReference type="InterPro" id="IPR009081">
    <property type="entry name" value="PP-bd_ACP"/>
</dbReference>
<evidence type="ECO:0000313" key="6">
    <source>
        <dbReference type="Proteomes" id="UP000241118"/>
    </source>
</evidence>
<dbReference type="CDD" id="cd05930">
    <property type="entry name" value="A_NRPS"/>
    <property type="match status" value="2"/>
</dbReference>
<accession>A0A2P8IF26</accession>
<dbReference type="Gene3D" id="3.40.50.980">
    <property type="match status" value="2"/>
</dbReference>
<dbReference type="NCBIfam" id="TIGR01733">
    <property type="entry name" value="AA-adenyl-dom"/>
    <property type="match status" value="2"/>
</dbReference>
<dbReference type="Gene3D" id="3.30.300.30">
    <property type="match status" value="2"/>
</dbReference>
<dbReference type="Gene3D" id="1.10.1200.10">
    <property type="entry name" value="ACP-like"/>
    <property type="match status" value="2"/>
</dbReference>
<dbReference type="CDD" id="cd19531">
    <property type="entry name" value="LCL_NRPS-like"/>
    <property type="match status" value="2"/>
</dbReference>
<dbReference type="Gene3D" id="2.30.38.10">
    <property type="entry name" value="Luciferase, Domain 3"/>
    <property type="match status" value="1"/>
</dbReference>
<keyword evidence="2" id="KW-0596">Phosphopantetheine</keyword>
<dbReference type="Gene3D" id="3.40.50.12780">
    <property type="entry name" value="N-terminal domain of ligase-like"/>
    <property type="match status" value="1"/>
</dbReference>
<dbReference type="SUPFAM" id="SSF56801">
    <property type="entry name" value="Acetyl-CoA synthetase-like"/>
    <property type="match status" value="2"/>
</dbReference>
<dbReference type="InterPro" id="IPR010071">
    <property type="entry name" value="AA_adenyl_dom"/>
</dbReference>
<dbReference type="OrthoDB" id="2378856at2"/>
<evidence type="ECO:0000256" key="3">
    <source>
        <dbReference type="ARBA" id="ARBA00022553"/>
    </source>
</evidence>
<dbReference type="SUPFAM" id="SSF52777">
    <property type="entry name" value="CoA-dependent acyltransferases"/>
    <property type="match status" value="4"/>
</dbReference>
<dbReference type="PANTHER" id="PTHR45527">
    <property type="entry name" value="NONRIBOSOMAL PEPTIDE SYNTHETASE"/>
    <property type="match status" value="1"/>
</dbReference>
<gene>
    <name evidence="5" type="ORF">B0I31_10227</name>
</gene>
<dbReference type="InterPro" id="IPR020845">
    <property type="entry name" value="AMP-binding_CS"/>
</dbReference>
<dbReference type="PROSITE" id="PS50075">
    <property type="entry name" value="CARRIER"/>
    <property type="match status" value="2"/>
</dbReference>
<dbReference type="GO" id="GO:0005737">
    <property type="term" value="C:cytoplasm"/>
    <property type="evidence" value="ECO:0007669"/>
    <property type="project" value="TreeGrafter"/>
</dbReference>
<sequence length="2079" mass="221778">MNEGAPHTATDHGAVSSAQRRLWFLEQLTRGSSDNLLPLALRVRGALDVPALERALAGIVERHEVLRTRFTAVDGEPVPVLDPPGAVVLRRVDARDPEEVFARELRRPLDLAAEAPVRAVLARFAEDDHLLLLVVHHIAVDGWSWDVLLRELDAGYRGEEVPAPHLQYADFAAWQNQRLTPTRVERLLAHWTGRLTGVAPLALPTDRPRPEVWDGAVELVRFRVPADLLARVDTAARERRATRYMLLLAVYQSLLGHYSGRTDIATCTTMADRGGPVDVSNLVGPFVNTVVLRSDLGGRPSFDALLRRVRDVVLKDLSHAEAPFDRVVGALGMERDLSRHPLAQASFTLLNTVHQPAALRGLDAALVRAPLGGTDMDVFLDLNLMPDGSLAARLQYATALFDDDTMRQFADGFLSLLTAVLDDPDAPVADLAAVLPPLPGRALLDSWGGPTEAPAPATPLVVRGHGAATALVCGDDVVTYDRLDALVGGLSALLRDSGVRRGDAVGVCVPRGTWSVVAMLAVWRAGGVHVPLDPALPPDRLAFMVADADVRCVIGDADIAGVRRVSVADVVPDASAPVLTPDPSDLAYVIFTSGSSGRPKAVGVEHGALAAHVAAARDRYGVTAEDRVLAFSSFSFDASLDQLLPALTSGATVVIRPDEQWLPSRVPSIVARHRITVANFPPTYWSELALSLTGGTGLESLRLLILGGEAVPTGALAAWLRHAPHVRVLNAYGPTETVVTATTHELTDADRAPIGRPLGGRRVLVVDEHGDPVGLGVPGELLVGGPELARGYLGRPALTAERFVPDPSGPDPAGRGGRLYRTGDLVRWGAGGELEFLGRVDDQVKVRGFRVELGEVESALSGCPGVLVAAAAVKADAQGGQVLVGYVVGDTVPDPAALRAELSRRLPHYAVPSEVVRLDALPVTASGKLDRAALPDPRPDRAATGAAYTAPRDDVEREIARIWGEVLGVEGIGIDDGFFDLGGHSLLATMAVSRIAERLERDVELRTLFENPRIREFGPLVAAARPVTTAGIVPVDRGGPLPMSFAQERLWFLDRMSDSGEDYVLWFSWRVRGPLDADAWEAALGDVVARHEVLRTALVEVDGHPVQLVHDDVPVPLERHVCADVEEVRVRAKEFAAARFDLDRPPLVRSGLWELGPDDRVLVLSFHHVATDGWSKDVVVDELTRSYTARLAGRAADLPDVPVQYGDYAVWQRGLLAAGALDAQLEHWRAALDGVPVLELPTDRPRPATRSARGGAVEVPLPRELAAGLDELAQRCGTTRFTVLLAVFQVVLARWSGQNDIAVGTPVAGRGRVELERLIGFFVNTVVLRADLSGGPSFVELVARVRGTVLGAFDHQDVPFERLVEELRPERDPSRNPLFQVMFDVQESAVSTGMAAPGLEFEGFTLPWESAKFDLTATFLLDPDRFSLDVEYSADLFDEASAARLAEHVTRVLRAVVADPHTDVARLDLLSARERAALTAAPPVVPTPPLRVSGNAGDAALVCGERTVTYGELGALVGGLASALVDAGVRRGDPVGVCLGRGVWSVAAMLAVWRAGGAYVPLDPKFPLERLRFMLAEAGARLVVADDGTAGALAGLEVGIVPVEGVVPAARPDAEVIPADVDPGDLAYVIFTSGSTGRPKAVGVDHGPLAAHVASARDLFRLTSADRVLSFASLSFDASLEQLLPALSVGARVVLRPDEVWSVDELAAEVRSHGVTVAELTPSYWEEVVARLGDLAGDLASLRLLVTGGEALPATPLGRWFELLPHVPVVNTYGPTESVISATAHVVTAPVAGRVPIGVALGARTLHVVDTLDQPVPDGVPGELLVGGPELARGYLGHPDLTAQRFPANPFGAGRVYRTGDLVRRLPGGELEFLGRVDDQVKIRGFRIEPGEVEAVLQGCAGVRGAAVVVREVRGDRALVAYAAGDHLDGDRLAAWCRDRLPAYLVPSAFVVLDALPLTVQGKLDTAALPAPDVPATAEFVPPTSPTEVVLAQIWAEVLGVERVGLHDDFFALGGHSMRAVAAASRVRAAFDCAIAVRELFENPTVALLAAEVERLLVEQISAMSDDEIDLSLSLDAAF</sequence>
<dbReference type="Pfam" id="PF00668">
    <property type="entry name" value="Condensation"/>
    <property type="match status" value="2"/>
</dbReference>
<comment type="caution">
    <text evidence="5">The sequence shown here is derived from an EMBL/GenBank/DDBJ whole genome shotgun (WGS) entry which is preliminary data.</text>
</comment>
<dbReference type="Pfam" id="PF00550">
    <property type="entry name" value="PP-binding"/>
    <property type="match status" value="2"/>
</dbReference>
<name>A0A2P8IF26_SACCR</name>
<dbReference type="Gene3D" id="3.30.559.30">
    <property type="entry name" value="Nonribosomal peptide synthetase, condensation domain"/>
    <property type="match status" value="2"/>
</dbReference>
<dbReference type="EMBL" id="PYAX01000002">
    <property type="protein sequence ID" value="PSL57050.1"/>
    <property type="molecule type" value="Genomic_DNA"/>
</dbReference>
<dbReference type="PROSITE" id="PS00455">
    <property type="entry name" value="AMP_BINDING"/>
    <property type="match status" value="2"/>
</dbReference>
<dbReference type="InterPro" id="IPR023213">
    <property type="entry name" value="CAT-like_dom_sf"/>
</dbReference>
<dbReference type="GO" id="GO:0043041">
    <property type="term" value="P:amino acid activation for nonribosomal peptide biosynthetic process"/>
    <property type="evidence" value="ECO:0007669"/>
    <property type="project" value="TreeGrafter"/>
</dbReference>
<dbReference type="InterPro" id="IPR001242">
    <property type="entry name" value="Condensation_dom"/>
</dbReference>
<evidence type="ECO:0000256" key="2">
    <source>
        <dbReference type="ARBA" id="ARBA00022450"/>
    </source>
</evidence>
<evidence type="ECO:0000313" key="5">
    <source>
        <dbReference type="EMBL" id="PSL57050.1"/>
    </source>
</evidence>
<reference evidence="5 6" key="1">
    <citation type="submission" date="2018-03" db="EMBL/GenBank/DDBJ databases">
        <title>Genomic Encyclopedia of Type Strains, Phase III (KMG-III): the genomes of soil and plant-associated and newly described type strains.</title>
        <authorList>
            <person name="Whitman W."/>
        </authorList>
    </citation>
    <scope>NUCLEOTIDE SEQUENCE [LARGE SCALE GENOMIC DNA]</scope>
    <source>
        <strain evidence="5 6">CGMCC 4.7097</strain>
    </source>
</reference>
<dbReference type="RefSeq" id="WP_106614068.1">
    <property type="nucleotide sequence ID" value="NZ_PYAX01000002.1"/>
</dbReference>
<dbReference type="SUPFAM" id="SSF47336">
    <property type="entry name" value="ACP-like"/>
    <property type="match status" value="2"/>
</dbReference>
<dbReference type="FunFam" id="1.10.1200.10:FF:000005">
    <property type="entry name" value="Nonribosomal peptide synthetase 1"/>
    <property type="match status" value="2"/>
</dbReference>
<dbReference type="GO" id="GO:0003824">
    <property type="term" value="F:catalytic activity"/>
    <property type="evidence" value="ECO:0007669"/>
    <property type="project" value="InterPro"/>
</dbReference>
<dbReference type="InterPro" id="IPR006162">
    <property type="entry name" value="Ppantetheine_attach_site"/>
</dbReference>
<dbReference type="GO" id="GO:0044550">
    <property type="term" value="P:secondary metabolite biosynthetic process"/>
    <property type="evidence" value="ECO:0007669"/>
    <property type="project" value="TreeGrafter"/>
</dbReference>
<dbReference type="Proteomes" id="UP000241118">
    <property type="component" value="Unassembled WGS sequence"/>
</dbReference>
<keyword evidence="3" id="KW-0597">Phosphoprotein</keyword>
<keyword evidence="6" id="KW-1185">Reference proteome</keyword>
<dbReference type="Pfam" id="PF13193">
    <property type="entry name" value="AMP-binding_C"/>
    <property type="match status" value="2"/>
</dbReference>
<dbReference type="InterPro" id="IPR000873">
    <property type="entry name" value="AMP-dep_synth/lig_dom"/>
</dbReference>
<dbReference type="GO" id="GO:0008610">
    <property type="term" value="P:lipid biosynthetic process"/>
    <property type="evidence" value="ECO:0007669"/>
    <property type="project" value="UniProtKB-ARBA"/>
</dbReference>
<dbReference type="GO" id="GO:0031177">
    <property type="term" value="F:phosphopantetheine binding"/>
    <property type="evidence" value="ECO:0007669"/>
    <property type="project" value="InterPro"/>
</dbReference>
<evidence type="ECO:0000259" key="4">
    <source>
        <dbReference type="PROSITE" id="PS50075"/>
    </source>
</evidence>
<feature type="domain" description="Carrier" evidence="4">
    <location>
        <begin position="950"/>
        <end position="1025"/>
    </location>
</feature>
<dbReference type="PANTHER" id="PTHR45527:SF1">
    <property type="entry name" value="FATTY ACID SYNTHASE"/>
    <property type="match status" value="1"/>
</dbReference>
<proteinExistence type="predicted"/>
<dbReference type="InterPro" id="IPR025110">
    <property type="entry name" value="AMP-bd_C"/>
</dbReference>
<dbReference type="Pfam" id="PF00501">
    <property type="entry name" value="AMP-binding"/>
    <property type="match status" value="2"/>
</dbReference>
<comment type="cofactor">
    <cofactor evidence="1">
        <name>pantetheine 4'-phosphate</name>
        <dbReference type="ChEBI" id="CHEBI:47942"/>
    </cofactor>
</comment>
<protein>
    <submittedName>
        <fullName evidence="5">Amino acid adenylation domain-containing protein</fullName>
    </submittedName>
</protein>
<dbReference type="InterPro" id="IPR036736">
    <property type="entry name" value="ACP-like_sf"/>
</dbReference>
<feature type="domain" description="Carrier" evidence="4">
    <location>
        <begin position="1982"/>
        <end position="2057"/>
    </location>
</feature>
<dbReference type="InterPro" id="IPR020806">
    <property type="entry name" value="PKS_PP-bd"/>
</dbReference>
<dbReference type="Gene3D" id="3.30.559.10">
    <property type="entry name" value="Chloramphenicol acetyltransferase-like domain"/>
    <property type="match status" value="2"/>
</dbReference>
<dbReference type="InterPro" id="IPR045851">
    <property type="entry name" value="AMP-bd_C_sf"/>
</dbReference>
<organism evidence="5 6">
    <name type="scientific">Saccharothrix carnea</name>
    <dbReference type="NCBI Taxonomy" id="1280637"/>
    <lineage>
        <taxon>Bacteria</taxon>
        <taxon>Bacillati</taxon>
        <taxon>Actinomycetota</taxon>
        <taxon>Actinomycetes</taxon>
        <taxon>Pseudonocardiales</taxon>
        <taxon>Pseudonocardiaceae</taxon>
        <taxon>Saccharothrix</taxon>
    </lineage>
</organism>
<dbReference type="SMART" id="SM00823">
    <property type="entry name" value="PKS_PP"/>
    <property type="match status" value="2"/>
</dbReference>
<dbReference type="InterPro" id="IPR042099">
    <property type="entry name" value="ANL_N_sf"/>
</dbReference>